<keyword evidence="1" id="KW-0614">Plasmid</keyword>
<name>U5NWG6_9MICC</name>
<dbReference type="EMBL" id="KF577591">
    <property type="protein sequence ID" value="AGY35531.1"/>
    <property type="molecule type" value="Genomic_DNA"/>
</dbReference>
<geneLocation type="plasmid" evidence="1">
    <name>pLMV7</name>
</geneLocation>
<sequence>MSTLTQQCEAALEADRYVSSGAHHPDHDDLSVAADPFPQRPRLALPNGRTFATHYRALWQWWTEVAQAHLREAERALEAHAEPTASEYAADCPTRSRQASRYAWQVSPAGVTGRHHH</sequence>
<dbReference type="AlphaFoldDB" id="U5NWG6"/>
<gene>
    <name evidence="1" type="ORF">LMV7_p01100</name>
</gene>
<accession>U5NWG6</accession>
<protein>
    <submittedName>
        <fullName evidence="1">Uncharacterized protein</fullName>
    </submittedName>
</protein>
<organism evidence="1">
    <name type="scientific">Micrococcus sp. V7</name>
    <dbReference type="NCBI Taxonomy" id="404582"/>
    <lineage>
        <taxon>Bacteria</taxon>
        <taxon>Bacillati</taxon>
        <taxon>Actinomycetota</taxon>
        <taxon>Actinomycetes</taxon>
        <taxon>Micrococcales</taxon>
        <taxon>Micrococcaceae</taxon>
        <taxon>Micrococcus</taxon>
    </lineage>
</organism>
<evidence type="ECO:0000313" key="1">
    <source>
        <dbReference type="EMBL" id="AGY35531.1"/>
    </source>
</evidence>
<reference evidence="1" key="1">
    <citation type="journal article" date="2013" name="Genome Announc.">
        <title>First complete sequence of a giant linear plasmid from a micrococcus strain isolated from an extremely high-altitude lake.</title>
        <authorList>
            <person name="Dib J.R."/>
            <person name="Schuldes J."/>
            <person name="Thurmer A."/>
            <person name="Farias M.E."/>
            <person name="Daniel R."/>
            <person name="Meinhardt F."/>
        </authorList>
    </citation>
    <scope>NUCLEOTIDE SEQUENCE</scope>
    <source>
        <strain evidence="1">V7</strain>
        <plasmid evidence="1">pLMV7</plasmid>
    </source>
</reference>
<proteinExistence type="predicted"/>